<sequence length="606" mass="69110">MHKEPKTSSSKSKTRYEKKCKKTAAYLLVSKLNEDDRNKKTILPELVSIDSEPSPKRICIESTEIFPCIKNYSQEPFKMKPKLKLKLKDVGVAASLQTDREERMPLFLSDIQHLLLFSQLGHLSPYAPTRWCQLEKYHQLTCTTVLVVENVSLYHYLSYESLFTSLSKCPHKFEVITPGAYKVDIVQDLATVPLTVPQMIKLMSEYGSLEKAALQSPNVFDRIKGLFPVELEDALVPTSSLPPTDKFPRTQLLLSGWQMVEENYPLPIKGLMENKYAGYVLTKDCYKDVTPFSPMFGIDCEMCMTTIELELTRVSVVDESGEVIYEELVKPKMPIRDYLTEYSGITPKMMKDVSKTLHDVQEDLRQILPADAILVGQSLSNDMHALKMMHPYIIDTSVIYNTSGHRNRKTKLQLLAQQFLKKKIQTNRKGHCSVEDSLASLNLAKEKLKHDITYGDAVMKNVSLQVKHYYSLGNSNYATSLLQEITRMENTALVVSLEDIITRYFHYTYKDTNLLSRKINCLLEDDNELVVNKLCENIPNYSFNIGHVRFQDSELENDPTTLFVKINNWVEEIVGSAQTPAMHVVIFGGQRESGNGCCFICLKKCP</sequence>
<dbReference type="SUPFAM" id="SSF53098">
    <property type="entry name" value="Ribonuclease H-like"/>
    <property type="match status" value="1"/>
</dbReference>
<dbReference type="SMART" id="SM00479">
    <property type="entry name" value="EXOIII"/>
    <property type="match status" value="1"/>
</dbReference>
<dbReference type="GO" id="GO:0004527">
    <property type="term" value="F:exonuclease activity"/>
    <property type="evidence" value="ECO:0007669"/>
    <property type="project" value="UniProtKB-KW"/>
</dbReference>
<dbReference type="InterPro" id="IPR034922">
    <property type="entry name" value="REX1-like_exo"/>
</dbReference>
<name>A0AAN7S861_9COLE</name>
<evidence type="ECO:0000256" key="3">
    <source>
        <dbReference type="ARBA" id="ARBA00022722"/>
    </source>
</evidence>
<proteinExistence type="inferred from homology"/>
<dbReference type="PANTHER" id="PTHR12801:SF82">
    <property type="entry name" value="RNA EXONUCLEASE 5"/>
    <property type="match status" value="1"/>
</dbReference>
<protein>
    <recommendedName>
        <fullName evidence="7">Exonuclease domain-containing protein</fullName>
    </recommendedName>
</protein>
<dbReference type="Gene3D" id="3.30.420.10">
    <property type="entry name" value="Ribonuclease H-like superfamily/Ribonuclease H"/>
    <property type="match status" value="1"/>
</dbReference>
<evidence type="ECO:0000256" key="4">
    <source>
        <dbReference type="ARBA" id="ARBA00022801"/>
    </source>
</evidence>
<evidence type="ECO:0000256" key="2">
    <source>
        <dbReference type="ARBA" id="ARBA00006357"/>
    </source>
</evidence>
<dbReference type="Pfam" id="PF00929">
    <property type="entry name" value="RNase_T"/>
    <property type="match status" value="1"/>
</dbReference>
<reference evidence="9" key="1">
    <citation type="submission" date="2023-01" db="EMBL/GenBank/DDBJ databases">
        <title>Key to firefly adult light organ development and bioluminescence: homeobox transcription factors regulate luciferase expression and transportation to peroxisome.</title>
        <authorList>
            <person name="Fu X."/>
        </authorList>
    </citation>
    <scope>NUCLEOTIDE SEQUENCE [LARGE SCALE GENOMIC DNA]</scope>
</reference>
<dbReference type="InterPro" id="IPR047021">
    <property type="entry name" value="REXO1/3/4-like"/>
</dbReference>
<keyword evidence="9" id="KW-1185">Reference proteome</keyword>
<dbReference type="InterPro" id="IPR013520">
    <property type="entry name" value="Ribonucl_H"/>
</dbReference>
<comment type="similarity">
    <text evidence="2">Belongs to the REXO1/REXO3 family.</text>
</comment>
<dbReference type="FunFam" id="3.30.420.10:FF:000019">
    <property type="entry name" value="RNA exonuclease NEF-sp"/>
    <property type="match status" value="1"/>
</dbReference>
<keyword evidence="4" id="KW-0378">Hydrolase</keyword>
<evidence type="ECO:0000259" key="7">
    <source>
        <dbReference type="SMART" id="SM00479"/>
    </source>
</evidence>
<dbReference type="CDD" id="cd06145">
    <property type="entry name" value="REX1_like"/>
    <property type="match status" value="1"/>
</dbReference>
<comment type="subcellular location">
    <subcellularLocation>
        <location evidence="1">Nucleus</location>
    </subcellularLocation>
</comment>
<dbReference type="Proteomes" id="UP001353858">
    <property type="component" value="Unassembled WGS sequence"/>
</dbReference>
<dbReference type="PANTHER" id="PTHR12801">
    <property type="entry name" value="RNA EXONUCLEASE REXO1 / RECO3 FAMILY MEMBER-RELATED"/>
    <property type="match status" value="1"/>
</dbReference>
<evidence type="ECO:0000256" key="1">
    <source>
        <dbReference type="ARBA" id="ARBA00004123"/>
    </source>
</evidence>
<accession>A0AAN7S861</accession>
<evidence type="ECO:0000313" key="8">
    <source>
        <dbReference type="EMBL" id="KAK4876946.1"/>
    </source>
</evidence>
<dbReference type="EMBL" id="JARPUR010000004">
    <property type="protein sequence ID" value="KAK4876946.1"/>
    <property type="molecule type" value="Genomic_DNA"/>
</dbReference>
<comment type="caution">
    <text evidence="8">The sequence shown here is derived from an EMBL/GenBank/DDBJ whole genome shotgun (WGS) entry which is preliminary data.</text>
</comment>
<gene>
    <name evidence="8" type="ORF">RN001_009452</name>
</gene>
<dbReference type="GO" id="GO:0003676">
    <property type="term" value="F:nucleic acid binding"/>
    <property type="evidence" value="ECO:0007669"/>
    <property type="project" value="InterPro"/>
</dbReference>
<evidence type="ECO:0000313" key="9">
    <source>
        <dbReference type="Proteomes" id="UP001353858"/>
    </source>
</evidence>
<organism evidence="8 9">
    <name type="scientific">Aquatica leii</name>
    <dbReference type="NCBI Taxonomy" id="1421715"/>
    <lineage>
        <taxon>Eukaryota</taxon>
        <taxon>Metazoa</taxon>
        <taxon>Ecdysozoa</taxon>
        <taxon>Arthropoda</taxon>
        <taxon>Hexapoda</taxon>
        <taxon>Insecta</taxon>
        <taxon>Pterygota</taxon>
        <taxon>Neoptera</taxon>
        <taxon>Endopterygota</taxon>
        <taxon>Coleoptera</taxon>
        <taxon>Polyphaga</taxon>
        <taxon>Elateriformia</taxon>
        <taxon>Elateroidea</taxon>
        <taxon>Lampyridae</taxon>
        <taxon>Luciolinae</taxon>
        <taxon>Aquatica</taxon>
    </lineage>
</organism>
<feature type="domain" description="Exonuclease" evidence="7">
    <location>
        <begin position="294"/>
        <end position="453"/>
    </location>
</feature>
<dbReference type="InterPro" id="IPR012337">
    <property type="entry name" value="RNaseH-like_sf"/>
</dbReference>
<evidence type="ECO:0000256" key="6">
    <source>
        <dbReference type="ARBA" id="ARBA00023242"/>
    </source>
</evidence>
<keyword evidence="3" id="KW-0540">Nuclease</keyword>
<evidence type="ECO:0000256" key="5">
    <source>
        <dbReference type="ARBA" id="ARBA00022839"/>
    </source>
</evidence>
<keyword evidence="5" id="KW-0269">Exonuclease</keyword>
<dbReference type="AlphaFoldDB" id="A0AAN7S861"/>
<dbReference type="InterPro" id="IPR036397">
    <property type="entry name" value="RNaseH_sf"/>
</dbReference>
<dbReference type="GO" id="GO:0005634">
    <property type="term" value="C:nucleus"/>
    <property type="evidence" value="ECO:0007669"/>
    <property type="project" value="UniProtKB-SubCell"/>
</dbReference>
<keyword evidence="6" id="KW-0539">Nucleus</keyword>